<gene>
    <name evidence="2" type="ORF">BpHYR1_048087</name>
</gene>
<organism evidence="2 3">
    <name type="scientific">Brachionus plicatilis</name>
    <name type="common">Marine rotifer</name>
    <name type="synonym">Brachionus muelleri</name>
    <dbReference type="NCBI Taxonomy" id="10195"/>
    <lineage>
        <taxon>Eukaryota</taxon>
        <taxon>Metazoa</taxon>
        <taxon>Spiralia</taxon>
        <taxon>Gnathifera</taxon>
        <taxon>Rotifera</taxon>
        <taxon>Eurotatoria</taxon>
        <taxon>Monogononta</taxon>
        <taxon>Pseudotrocha</taxon>
        <taxon>Ploima</taxon>
        <taxon>Brachionidae</taxon>
        <taxon>Brachionus</taxon>
    </lineage>
</organism>
<keyword evidence="3" id="KW-1185">Reference proteome</keyword>
<dbReference type="EMBL" id="REGN01008390">
    <property type="protein sequence ID" value="RNA03694.1"/>
    <property type="molecule type" value="Genomic_DNA"/>
</dbReference>
<protein>
    <submittedName>
        <fullName evidence="2">Uncharacterized protein</fullName>
    </submittedName>
</protein>
<comment type="caution">
    <text evidence="2">The sequence shown here is derived from an EMBL/GenBank/DDBJ whole genome shotgun (WGS) entry which is preliminary data.</text>
</comment>
<name>A0A3M7PXL8_BRAPC</name>
<reference evidence="2 3" key="1">
    <citation type="journal article" date="2018" name="Sci. Rep.">
        <title>Genomic signatures of local adaptation to the degree of environmental predictability in rotifers.</title>
        <authorList>
            <person name="Franch-Gras L."/>
            <person name="Hahn C."/>
            <person name="Garcia-Roger E.M."/>
            <person name="Carmona M.J."/>
            <person name="Serra M."/>
            <person name="Gomez A."/>
        </authorList>
    </citation>
    <scope>NUCLEOTIDE SEQUENCE [LARGE SCALE GENOMIC DNA]</scope>
    <source>
        <strain evidence="2">HYR1</strain>
    </source>
</reference>
<evidence type="ECO:0000256" key="1">
    <source>
        <dbReference type="SAM" id="MobiDB-lite"/>
    </source>
</evidence>
<sequence length="84" mass="9864">MSIRYETKRIMIMALLTRLSVTAPLNIINTLRKEQFKNLPDQKQISNFLSRHRKNENFSFNPIDPIGWKPKRGPKPKSGAWNQI</sequence>
<accession>A0A3M7PXL8</accession>
<feature type="region of interest" description="Disordered" evidence="1">
    <location>
        <begin position="56"/>
        <end position="84"/>
    </location>
</feature>
<dbReference type="Proteomes" id="UP000276133">
    <property type="component" value="Unassembled WGS sequence"/>
</dbReference>
<evidence type="ECO:0000313" key="2">
    <source>
        <dbReference type="EMBL" id="RNA03694.1"/>
    </source>
</evidence>
<dbReference type="AlphaFoldDB" id="A0A3M7PXL8"/>
<evidence type="ECO:0000313" key="3">
    <source>
        <dbReference type="Proteomes" id="UP000276133"/>
    </source>
</evidence>
<proteinExistence type="predicted"/>